<reference evidence="2 3" key="1">
    <citation type="journal article" date="2018" name="Nat. Ecol. Evol.">
        <title>Pezizomycetes genomes reveal the molecular basis of ectomycorrhizal truffle lifestyle.</title>
        <authorList>
            <person name="Murat C."/>
            <person name="Payen T."/>
            <person name="Noel B."/>
            <person name="Kuo A."/>
            <person name="Morin E."/>
            <person name="Chen J."/>
            <person name="Kohler A."/>
            <person name="Krizsan K."/>
            <person name="Balestrini R."/>
            <person name="Da Silva C."/>
            <person name="Montanini B."/>
            <person name="Hainaut M."/>
            <person name="Levati E."/>
            <person name="Barry K.W."/>
            <person name="Belfiori B."/>
            <person name="Cichocki N."/>
            <person name="Clum A."/>
            <person name="Dockter R.B."/>
            <person name="Fauchery L."/>
            <person name="Guy J."/>
            <person name="Iotti M."/>
            <person name="Le Tacon F."/>
            <person name="Lindquist E.A."/>
            <person name="Lipzen A."/>
            <person name="Malagnac F."/>
            <person name="Mello A."/>
            <person name="Molinier V."/>
            <person name="Miyauchi S."/>
            <person name="Poulain J."/>
            <person name="Riccioni C."/>
            <person name="Rubini A."/>
            <person name="Sitrit Y."/>
            <person name="Splivallo R."/>
            <person name="Traeger S."/>
            <person name="Wang M."/>
            <person name="Zifcakova L."/>
            <person name="Wipf D."/>
            <person name="Zambonelli A."/>
            <person name="Paolocci F."/>
            <person name="Nowrousian M."/>
            <person name="Ottonello S."/>
            <person name="Baldrian P."/>
            <person name="Spatafora J.W."/>
            <person name="Henrissat B."/>
            <person name="Nagy L.G."/>
            <person name="Aury J.M."/>
            <person name="Wincker P."/>
            <person name="Grigoriev I.V."/>
            <person name="Bonfante P."/>
            <person name="Martin F.M."/>
        </authorList>
    </citation>
    <scope>NUCLEOTIDE SEQUENCE [LARGE SCALE GENOMIC DNA]</scope>
    <source>
        <strain evidence="2 3">RN42</strain>
    </source>
</reference>
<feature type="compositionally biased region" description="Basic and acidic residues" evidence="1">
    <location>
        <begin position="144"/>
        <end position="162"/>
    </location>
</feature>
<protein>
    <submittedName>
        <fullName evidence="2">Uncharacterized protein</fullName>
    </submittedName>
</protein>
<feature type="compositionally biased region" description="Low complexity" evidence="1">
    <location>
        <begin position="114"/>
        <end position="127"/>
    </location>
</feature>
<proteinExistence type="predicted"/>
<feature type="compositionally biased region" description="Low complexity" evidence="1">
    <location>
        <begin position="10"/>
        <end position="37"/>
    </location>
</feature>
<dbReference type="AlphaFoldDB" id="A0A3N4HEJ3"/>
<dbReference type="EMBL" id="ML120034">
    <property type="protein sequence ID" value="RPA70851.1"/>
    <property type="molecule type" value="Genomic_DNA"/>
</dbReference>
<gene>
    <name evidence="2" type="ORF">BJ508DRAFT_316159</name>
</gene>
<evidence type="ECO:0000313" key="3">
    <source>
        <dbReference type="Proteomes" id="UP000275078"/>
    </source>
</evidence>
<evidence type="ECO:0000256" key="1">
    <source>
        <dbReference type="SAM" id="MobiDB-lite"/>
    </source>
</evidence>
<feature type="region of interest" description="Disordered" evidence="1">
    <location>
        <begin position="1"/>
        <end position="65"/>
    </location>
</feature>
<dbReference type="Proteomes" id="UP000275078">
    <property type="component" value="Unassembled WGS sequence"/>
</dbReference>
<keyword evidence="3" id="KW-1185">Reference proteome</keyword>
<name>A0A3N4HEJ3_ASCIM</name>
<feature type="compositionally biased region" description="Pro residues" evidence="1">
    <location>
        <begin position="50"/>
        <end position="60"/>
    </location>
</feature>
<accession>A0A3N4HEJ3</accession>
<sequence>MQPESQAPESFSTSNRKSQSSRSRSRSLLNNTNTSSMDDTDSDVEESPRRAPPASDPTPAQPLRLKALLQVDEALAKLTEMQTVIQKAIEFENEVDKFDKAHAEWRELNAGCPSDRGQSSRSRSGLGSDREPRAGGNQGSAFGETHRVRTLSDSEDEMGKRDGRAVAFWKRLSGKDGKTSRKALSDVVEAAAPILHVRVKNAGESTSTPTGVVMSNLWMV</sequence>
<organism evidence="2 3">
    <name type="scientific">Ascobolus immersus RN42</name>
    <dbReference type="NCBI Taxonomy" id="1160509"/>
    <lineage>
        <taxon>Eukaryota</taxon>
        <taxon>Fungi</taxon>
        <taxon>Dikarya</taxon>
        <taxon>Ascomycota</taxon>
        <taxon>Pezizomycotina</taxon>
        <taxon>Pezizomycetes</taxon>
        <taxon>Pezizales</taxon>
        <taxon>Ascobolaceae</taxon>
        <taxon>Ascobolus</taxon>
    </lineage>
</organism>
<evidence type="ECO:0000313" key="2">
    <source>
        <dbReference type="EMBL" id="RPA70851.1"/>
    </source>
</evidence>
<feature type="region of interest" description="Disordered" evidence="1">
    <location>
        <begin position="109"/>
        <end position="162"/>
    </location>
</feature>